<keyword evidence="3" id="KW-1185">Reference proteome</keyword>
<dbReference type="Proteomes" id="UP000241118">
    <property type="component" value="Unassembled WGS sequence"/>
</dbReference>
<keyword evidence="1" id="KW-1133">Transmembrane helix</keyword>
<dbReference type="InterPro" id="IPR004711">
    <property type="entry name" value="Benzoate_Transporter"/>
</dbReference>
<feature type="transmembrane region" description="Helical" evidence="1">
    <location>
        <begin position="330"/>
        <end position="348"/>
    </location>
</feature>
<dbReference type="NCBIfam" id="TIGR00843">
    <property type="entry name" value="benE"/>
    <property type="match status" value="1"/>
</dbReference>
<evidence type="ECO:0000313" key="3">
    <source>
        <dbReference type="Proteomes" id="UP000241118"/>
    </source>
</evidence>
<protein>
    <submittedName>
        <fullName evidence="2">Benzoate membrane transport protein</fullName>
    </submittedName>
</protein>
<proteinExistence type="predicted"/>
<dbReference type="Pfam" id="PF03594">
    <property type="entry name" value="BenE"/>
    <property type="match status" value="1"/>
</dbReference>
<dbReference type="OrthoDB" id="9813854at2"/>
<dbReference type="EMBL" id="PYAX01000016">
    <property type="protein sequence ID" value="PSL51954.1"/>
    <property type="molecule type" value="Genomic_DNA"/>
</dbReference>
<feature type="transmembrane region" description="Helical" evidence="1">
    <location>
        <begin position="301"/>
        <end position="324"/>
    </location>
</feature>
<dbReference type="PANTHER" id="PTHR30199">
    <property type="entry name" value="MFS FAMILY TRANSPORTER, PREDICTED SUBSTRATE BENZOATE"/>
    <property type="match status" value="1"/>
</dbReference>
<sequence length="398" mass="40366">MSAEVSSDRGRRHFLRDVSLPSVVAGLLAVVVSYSGPMVIVLAAAKAGHLTPGQTTSWVWAVSIGSGLTCVLLSLWTRTPVVTAFSTPGAALLVSTLDDHPYGAAIGAFVLAGILTAAVGFSGLFGRLMAVIPAPIVSGVLAGILFAFGVDAFRNLGVAPLVVGAVIVGYLVVKRFSARYAVLGALALGVPAALVTGTRLSSVSLEWARPEWTTPHFTAASAIGIGIPLLVVTLASQNAPGLGVLRTSGYPTPDRLLIGTTGIASTLLAPFGSHAINLAAITAAICTGPEAHPDPRRRYPAAVACGVFYLVVGTFGATLLSVFLTLPGPLIAAVAGVALLGSLGAAITDTTALASHREGALIAFLVTASGVTLFGVGSAFWGLLFGTAAHFTVTRRKP</sequence>
<evidence type="ECO:0000256" key="1">
    <source>
        <dbReference type="SAM" id="Phobius"/>
    </source>
</evidence>
<keyword evidence="1" id="KW-0472">Membrane</keyword>
<feature type="transmembrane region" description="Helical" evidence="1">
    <location>
        <begin position="57"/>
        <end position="76"/>
    </location>
</feature>
<keyword evidence="1" id="KW-0812">Transmembrane</keyword>
<dbReference type="PANTHER" id="PTHR30199:SF0">
    <property type="entry name" value="INNER MEMBRANE PROTEIN YDCO"/>
    <property type="match status" value="1"/>
</dbReference>
<reference evidence="2 3" key="1">
    <citation type="submission" date="2018-03" db="EMBL/GenBank/DDBJ databases">
        <title>Genomic Encyclopedia of Type Strains, Phase III (KMG-III): the genomes of soil and plant-associated and newly described type strains.</title>
        <authorList>
            <person name="Whitman W."/>
        </authorList>
    </citation>
    <scope>NUCLEOTIDE SEQUENCE [LARGE SCALE GENOMIC DNA]</scope>
    <source>
        <strain evidence="2 3">CGMCC 4.7097</strain>
    </source>
</reference>
<name>A0A2P8I0H2_SACCR</name>
<organism evidence="2 3">
    <name type="scientific">Saccharothrix carnea</name>
    <dbReference type="NCBI Taxonomy" id="1280637"/>
    <lineage>
        <taxon>Bacteria</taxon>
        <taxon>Bacillati</taxon>
        <taxon>Actinomycetota</taxon>
        <taxon>Actinomycetes</taxon>
        <taxon>Pseudonocardiales</taxon>
        <taxon>Pseudonocardiaceae</taxon>
        <taxon>Saccharothrix</taxon>
    </lineage>
</organism>
<feature type="transmembrane region" description="Helical" evidence="1">
    <location>
        <begin position="180"/>
        <end position="197"/>
    </location>
</feature>
<accession>A0A2P8I0H2</accession>
<dbReference type="AlphaFoldDB" id="A0A2P8I0H2"/>
<comment type="caution">
    <text evidence="2">The sequence shown here is derived from an EMBL/GenBank/DDBJ whole genome shotgun (WGS) entry which is preliminary data.</text>
</comment>
<feature type="transmembrane region" description="Helical" evidence="1">
    <location>
        <begin position="360"/>
        <end position="384"/>
    </location>
</feature>
<dbReference type="RefSeq" id="WP_106619375.1">
    <property type="nucleotide sequence ID" value="NZ_PYAX01000016.1"/>
</dbReference>
<feature type="transmembrane region" description="Helical" evidence="1">
    <location>
        <begin position="156"/>
        <end position="173"/>
    </location>
</feature>
<feature type="transmembrane region" description="Helical" evidence="1">
    <location>
        <begin position="217"/>
        <end position="236"/>
    </location>
</feature>
<dbReference type="GO" id="GO:0042925">
    <property type="term" value="F:benzoate transmembrane transporter activity"/>
    <property type="evidence" value="ECO:0007669"/>
    <property type="project" value="InterPro"/>
</dbReference>
<feature type="transmembrane region" description="Helical" evidence="1">
    <location>
        <begin position="20"/>
        <end position="45"/>
    </location>
</feature>
<evidence type="ECO:0000313" key="2">
    <source>
        <dbReference type="EMBL" id="PSL51954.1"/>
    </source>
</evidence>
<feature type="transmembrane region" description="Helical" evidence="1">
    <location>
        <begin position="128"/>
        <end position="150"/>
    </location>
</feature>
<feature type="transmembrane region" description="Helical" evidence="1">
    <location>
        <begin position="102"/>
        <end position="121"/>
    </location>
</feature>
<dbReference type="GO" id="GO:0005886">
    <property type="term" value="C:plasma membrane"/>
    <property type="evidence" value="ECO:0007669"/>
    <property type="project" value="TreeGrafter"/>
</dbReference>
<gene>
    <name evidence="2" type="ORF">B0I31_11630</name>
</gene>